<comment type="caution">
    <text evidence="2">The sequence shown here is derived from an EMBL/GenBank/DDBJ whole genome shotgun (WGS) entry which is preliminary data.</text>
</comment>
<protein>
    <submittedName>
        <fullName evidence="2">General stress protein</fullName>
    </submittedName>
</protein>
<sequence length="185" mass="19385">MAKKIGVFETERQAIEAVRQLEQAGFVQGELQVLAKDSEHSRRIEAESGVHADELRELAETSDGTRGIGNLNTMAAAGFGGLGAAAAYGISGYGTAALIGGTYPLAAAALTDDDYGFRGVLQSLGLGEEEAQLCYEELRSGSVIVIARNDESKTLLDTDGPDLSRLSEAEGIFRQCDAKTIATGA</sequence>
<evidence type="ECO:0000313" key="2">
    <source>
        <dbReference type="EMBL" id="MBD2872359.1"/>
    </source>
</evidence>
<dbReference type="Proteomes" id="UP000632125">
    <property type="component" value="Unassembled WGS sequence"/>
</dbReference>
<keyword evidence="3" id="KW-1185">Reference proteome</keyword>
<organism evidence="2 3">
    <name type="scientific">Paenibacillus arenilitoris</name>
    <dbReference type="NCBI Taxonomy" id="2772299"/>
    <lineage>
        <taxon>Bacteria</taxon>
        <taxon>Bacillati</taxon>
        <taxon>Bacillota</taxon>
        <taxon>Bacilli</taxon>
        <taxon>Bacillales</taxon>
        <taxon>Paenibacillaceae</taxon>
        <taxon>Paenibacillus</taxon>
    </lineage>
</organism>
<reference evidence="2" key="1">
    <citation type="submission" date="2020-09" db="EMBL/GenBank/DDBJ databases">
        <title>A novel bacterium of genus Paenibacillus, isolated from South China Sea.</title>
        <authorList>
            <person name="Huang H."/>
            <person name="Mo K."/>
            <person name="Hu Y."/>
        </authorList>
    </citation>
    <scope>NUCLEOTIDE SEQUENCE</scope>
    <source>
        <strain evidence="2">IB182493</strain>
    </source>
</reference>
<evidence type="ECO:0000259" key="1">
    <source>
        <dbReference type="Pfam" id="PF11181"/>
    </source>
</evidence>
<accession>A0A927HA79</accession>
<dbReference type="AlphaFoldDB" id="A0A927HA79"/>
<dbReference type="RefSeq" id="WP_190866964.1">
    <property type="nucleotide sequence ID" value="NZ_JACXIY010000045.1"/>
</dbReference>
<feature type="domain" description="General stress protein 17M-like" evidence="1">
    <location>
        <begin position="4"/>
        <end position="52"/>
    </location>
</feature>
<dbReference type="Pfam" id="PF11181">
    <property type="entry name" value="YflT"/>
    <property type="match status" value="1"/>
</dbReference>
<evidence type="ECO:0000313" key="3">
    <source>
        <dbReference type="Proteomes" id="UP000632125"/>
    </source>
</evidence>
<name>A0A927HA79_9BACL</name>
<proteinExistence type="predicted"/>
<dbReference type="EMBL" id="JACXIY010000045">
    <property type="protein sequence ID" value="MBD2872359.1"/>
    <property type="molecule type" value="Genomic_DNA"/>
</dbReference>
<gene>
    <name evidence="2" type="ORF">IDH41_27630</name>
</gene>
<dbReference type="InterPro" id="IPR025889">
    <property type="entry name" value="GSP17M-like_dom"/>
</dbReference>